<dbReference type="GO" id="GO:0009307">
    <property type="term" value="P:DNA restriction-modification system"/>
    <property type="evidence" value="ECO:0007669"/>
    <property type="project" value="InterPro"/>
</dbReference>
<dbReference type="RefSeq" id="WP_004076341.1">
    <property type="nucleotide sequence ID" value="NZ_CM001436.1"/>
</dbReference>
<feature type="domain" description="BsuBI/PstI restriction endonuclease" evidence="1">
    <location>
        <begin position="155"/>
        <end position="302"/>
    </location>
</feature>
<dbReference type="REBASE" id="95928">
    <property type="entry name" value="Mli2279ORF536P"/>
</dbReference>
<dbReference type="GO" id="GO:0009036">
    <property type="term" value="F:type II site-specific deoxyribonuclease activity"/>
    <property type="evidence" value="ECO:0007669"/>
    <property type="project" value="InterPro"/>
</dbReference>
<dbReference type="STRING" id="937775.Metlim_0535"/>
<gene>
    <name evidence="3" type="ORF">Metlim_0535</name>
</gene>
<dbReference type="Gene3D" id="1.10.10.1820">
    <property type="entry name" value="BsuBI/PstI restriction endonuclease-like"/>
    <property type="match status" value="1"/>
</dbReference>
<keyword evidence="3" id="KW-0378">Hydrolase</keyword>
<proteinExistence type="predicted"/>
<accession>H1Z2T1</accession>
<dbReference type="Proteomes" id="UP000005741">
    <property type="component" value="Chromosome"/>
</dbReference>
<evidence type="ECO:0000313" key="3">
    <source>
        <dbReference type="EMBL" id="EHQ34670.1"/>
    </source>
</evidence>
<dbReference type="OrthoDB" id="381654at2157"/>
<keyword evidence="4" id="KW-1185">Reference proteome</keyword>
<dbReference type="Gene3D" id="3.40.1350.80">
    <property type="match status" value="1"/>
</dbReference>
<dbReference type="InterPro" id="IPR041454">
    <property type="entry name" value="BsuBI/PstI_N"/>
</dbReference>
<dbReference type="EMBL" id="CM001436">
    <property type="protein sequence ID" value="EHQ34670.1"/>
    <property type="molecule type" value="Genomic_DNA"/>
</dbReference>
<dbReference type="InterPro" id="IPR041963">
    <property type="entry name" value="BsuBI/PstI_C_sf"/>
</dbReference>
<dbReference type="InterPro" id="IPR041962">
    <property type="entry name" value="BsuBI/PstI_N_sf"/>
</dbReference>
<evidence type="ECO:0000259" key="1">
    <source>
        <dbReference type="Pfam" id="PF06616"/>
    </source>
</evidence>
<dbReference type="InterPro" id="IPR009528">
    <property type="entry name" value="Restrct_endonuc_II_BsuBI_C"/>
</dbReference>
<dbReference type="PATRIC" id="fig|937775.9.peg.628"/>
<evidence type="ECO:0000313" key="4">
    <source>
        <dbReference type="Proteomes" id="UP000005741"/>
    </source>
</evidence>
<keyword evidence="3" id="KW-0255">Endonuclease</keyword>
<feature type="domain" description="BsuBI/PstI restriction endonuclease HTH" evidence="2">
    <location>
        <begin position="2"/>
        <end position="139"/>
    </location>
</feature>
<organism evidence="3 4">
    <name type="scientific">Methanoplanus limicola DSM 2279</name>
    <dbReference type="NCBI Taxonomy" id="937775"/>
    <lineage>
        <taxon>Archaea</taxon>
        <taxon>Methanobacteriati</taxon>
        <taxon>Methanobacteriota</taxon>
        <taxon>Stenosarchaea group</taxon>
        <taxon>Methanomicrobia</taxon>
        <taxon>Methanomicrobiales</taxon>
        <taxon>Methanomicrobiaceae</taxon>
        <taxon>Methanoplanus</taxon>
    </lineage>
</organism>
<dbReference type="Pfam" id="PF17728">
    <property type="entry name" value="BsuBI_PstI_RE_N"/>
    <property type="match status" value="1"/>
</dbReference>
<sequence length="309" mass="35667">MAKTDEALEILNKLGIPKAQLNDRSALTLLAIVGLKEGSDWGKAVQRSIIIHDIMNFIRENYNVDYAENSRETIRRQTIHQFEQAGLLIKNIDDPKRPTNSPKTDYAATRDLLNVLHSYGTDEFETSVDDFILNNGSLVDAYNKRRRKHQLTVNTEGVELKFSPGKHNQLQIDIIQKLKPEFFSDAELLYVGDTSDKMLYLNEVLIRRLKFPVKKHENLPDVVYYEEKRNLLFLIEAVTSHGPMTPKRITEIDEALTGHDSLKIYMTAFPDQKTFRRYISDIAWETEVWISDSPEHMIHFNGTKFLTGI</sequence>
<name>H1Z2T1_9EURY</name>
<evidence type="ECO:0000259" key="2">
    <source>
        <dbReference type="Pfam" id="PF17728"/>
    </source>
</evidence>
<dbReference type="InParanoid" id="H1Z2T1"/>
<dbReference type="AlphaFoldDB" id="H1Z2T1"/>
<dbReference type="HOGENOM" id="CLU_074525_0_0_2"/>
<protein>
    <submittedName>
        <fullName evidence="3">BsuBIPstI restriction endonuclease domain protein</fullName>
    </submittedName>
</protein>
<dbReference type="GO" id="GO:0003677">
    <property type="term" value="F:DNA binding"/>
    <property type="evidence" value="ECO:0007669"/>
    <property type="project" value="InterPro"/>
</dbReference>
<keyword evidence="3" id="KW-0540">Nuclease</keyword>
<dbReference type="Pfam" id="PF06616">
    <property type="entry name" value="BsuBI_PstI_RE"/>
    <property type="match status" value="1"/>
</dbReference>
<reference evidence="3 4" key="1">
    <citation type="submission" date="2011-10" db="EMBL/GenBank/DDBJ databases">
        <title>The Improved High-Quality Draft genome of Methanoplanus limicola DSM 2279.</title>
        <authorList>
            <consortium name="US DOE Joint Genome Institute (JGI-PGF)"/>
            <person name="Lucas S."/>
            <person name="Copeland A."/>
            <person name="Lapidus A."/>
            <person name="Glavina del Rio T."/>
            <person name="Dalin E."/>
            <person name="Tice H."/>
            <person name="Bruce D."/>
            <person name="Goodwin L."/>
            <person name="Pitluck S."/>
            <person name="Peters L."/>
            <person name="Mikhailova N."/>
            <person name="Lu M."/>
            <person name="Kyrpides N."/>
            <person name="Mavromatis K."/>
            <person name="Ivanova N."/>
            <person name="Markowitz V."/>
            <person name="Cheng J.-F."/>
            <person name="Hugenholtz P."/>
            <person name="Woyke T."/>
            <person name="Wu D."/>
            <person name="Wirth R."/>
            <person name="Brambilla E.-M."/>
            <person name="Klenk H.-P."/>
            <person name="Eisen J.A."/>
        </authorList>
    </citation>
    <scope>NUCLEOTIDE SEQUENCE [LARGE SCALE GENOMIC DNA]</scope>
    <source>
        <strain evidence="3 4">DSM 2279</strain>
    </source>
</reference>
<dbReference type="GO" id="GO:0000287">
    <property type="term" value="F:magnesium ion binding"/>
    <property type="evidence" value="ECO:0007669"/>
    <property type="project" value="InterPro"/>
</dbReference>